<dbReference type="Proteomes" id="UP001066276">
    <property type="component" value="Chromosome 8"/>
</dbReference>
<evidence type="ECO:0000256" key="1">
    <source>
        <dbReference type="SAM" id="MobiDB-lite"/>
    </source>
</evidence>
<evidence type="ECO:0000313" key="4">
    <source>
        <dbReference type="EMBL" id="KAJ1113335.1"/>
    </source>
</evidence>
<protein>
    <submittedName>
        <fullName evidence="4">Uncharacterized protein</fullName>
    </submittedName>
</protein>
<evidence type="ECO:0000313" key="5">
    <source>
        <dbReference type="Proteomes" id="UP001066276"/>
    </source>
</evidence>
<keyword evidence="5" id="KW-1185">Reference proteome</keyword>
<organism evidence="4 5">
    <name type="scientific">Pleurodeles waltl</name>
    <name type="common">Iberian ribbed newt</name>
    <dbReference type="NCBI Taxonomy" id="8319"/>
    <lineage>
        <taxon>Eukaryota</taxon>
        <taxon>Metazoa</taxon>
        <taxon>Chordata</taxon>
        <taxon>Craniata</taxon>
        <taxon>Vertebrata</taxon>
        <taxon>Euteleostomi</taxon>
        <taxon>Amphibia</taxon>
        <taxon>Batrachia</taxon>
        <taxon>Caudata</taxon>
        <taxon>Salamandroidea</taxon>
        <taxon>Salamandridae</taxon>
        <taxon>Pleurodelinae</taxon>
        <taxon>Pleurodeles</taxon>
    </lineage>
</organism>
<gene>
    <name evidence="3" type="ORF">NDU88_000086</name>
    <name evidence="2" type="ORF">NDU88_000137</name>
    <name evidence="4" type="ORF">NDU88_001581</name>
</gene>
<evidence type="ECO:0000313" key="2">
    <source>
        <dbReference type="EMBL" id="KAJ1079618.1"/>
    </source>
</evidence>
<dbReference type="EMBL" id="JANPWB010000034">
    <property type="protein sequence ID" value="KAJ1079671.1"/>
    <property type="molecule type" value="Genomic_DNA"/>
</dbReference>
<name>A0AAV7NEN2_PLEWA</name>
<feature type="compositionally biased region" description="Basic and acidic residues" evidence="1">
    <location>
        <begin position="29"/>
        <end position="43"/>
    </location>
</feature>
<comment type="caution">
    <text evidence="4">The sequence shown here is derived from an EMBL/GenBank/DDBJ whole genome shotgun (WGS) entry which is preliminary data.</text>
</comment>
<dbReference type="EMBL" id="JANPWB010000045">
    <property type="protein sequence ID" value="KAJ1079618.1"/>
    <property type="molecule type" value="Genomic_DNA"/>
</dbReference>
<dbReference type="AlphaFoldDB" id="A0AAV7NEN2"/>
<feature type="region of interest" description="Disordered" evidence="1">
    <location>
        <begin position="122"/>
        <end position="212"/>
    </location>
</feature>
<accession>A0AAV7NEN2</accession>
<feature type="region of interest" description="Disordered" evidence="1">
    <location>
        <begin position="1"/>
        <end position="43"/>
    </location>
</feature>
<sequence>MWGCGRAIEDGARITGDPSVSTQPAQRDPVAHEEQERPGTERLIRGRAGLEGAHWVEGVLRVCCGDAKRDPAWTRRASPKETQQRGGGRSQWALIAGRLVPAPGVGAERTRDLTLWTHKNLTELHRGTGGEGGGPKSAPRSRRERNPGGRRWNLGRGAFWPRMVMSREARPPVGSRQAWYDELAREVTRRRRAKGETKRKPARSQNEGLGPT</sequence>
<feature type="compositionally biased region" description="Polar residues" evidence="1">
    <location>
        <begin position="203"/>
        <end position="212"/>
    </location>
</feature>
<dbReference type="EMBL" id="JANPWB010000012">
    <property type="protein sequence ID" value="KAJ1113335.1"/>
    <property type="molecule type" value="Genomic_DNA"/>
</dbReference>
<reference evidence="4 5" key="1">
    <citation type="journal article" date="2022" name="bioRxiv">
        <title>Sequencing and chromosome-scale assembly of the giantPleurodeles waltlgenome.</title>
        <authorList>
            <person name="Brown T."/>
            <person name="Elewa A."/>
            <person name="Iarovenko S."/>
            <person name="Subramanian E."/>
            <person name="Araus A.J."/>
            <person name="Petzold A."/>
            <person name="Susuki M."/>
            <person name="Suzuki K.-i.T."/>
            <person name="Hayashi T."/>
            <person name="Toyoda A."/>
            <person name="Oliveira C."/>
            <person name="Osipova E."/>
            <person name="Leigh N.D."/>
            <person name="Simon A."/>
            <person name="Yun M.H."/>
        </authorList>
    </citation>
    <scope>NUCLEOTIDE SEQUENCE</scope>
    <source>
        <strain evidence="4">20211129_DDA</strain>
        <tissue evidence="4">Liver</tissue>
    </source>
</reference>
<proteinExistence type="predicted"/>
<evidence type="ECO:0000313" key="3">
    <source>
        <dbReference type="EMBL" id="KAJ1079671.1"/>
    </source>
</evidence>
<feature type="region of interest" description="Disordered" evidence="1">
    <location>
        <begin position="71"/>
        <end position="92"/>
    </location>
</feature>
<feature type="compositionally biased region" description="Basic and acidic residues" evidence="1">
    <location>
        <begin position="71"/>
        <end position="83"/>
    </location>
</feature>